<accession>A0A381P6D2</accession>
<dbReference type="Pfam" id="PF14306">
    <property type="entry name" value="PUA_2"/>
    <property type="match status" value="1"/>
</dbReference>
<dbReference type="InterPro" id="IPR025980">
    <property type="entry name" value="ATP-Sase_PUA-like_dom"/>
</dbReference>
<dbReference type="EMBL" id="UINC01000867">
    <property type="protein sequence ID" value="SUZ62410.1"/>
    <property type="molecule type" value="Genomic_DNA"/>
</dbReference>
<feature type="domain" description="ATP-sulfurylase PUA-like" evidence="1">
    <location>
        <begin position="10"/>
        <end position="57"/>
    </location>
</feature>
<feature type="non-terminal residue" evidence="2">
    <location>
        <position position="57"/>
    </location>
</feature>
<protein>
    <recommendedName>
        <fullName evidence="1">ATP-sulfurylase PUA-like domain-containing protein</fullName>
    </recommendedName>
</protein>
<evidence type="ECO:0000259" key="1">
    <source>
        <dbReference type="Pfam" id="PF14306"/>
    </source>
</evidence>
<dbReference type="Gene3D" id="3.10.400.10">
    <property type="entry name" value="Sulfate adenylyltransferase"/>
    <property type="match status" value="1"/>
</dbReference>
<reference evidence="2" key="1">
    <citation type="submission" date="2018-05" db="EMBL/GenBank/DDBJ databases">
        <authorList>
            <person name="Lanie J.A."/>
            <person name="Ng W.-L."/>
            <person name="Kazmierczak K.M."/>
            <person name="Andrzejewski T.M."/>
            <person name="Davidsen T.M."/>
            <person name="Wayne K.J."/>
            <person name="Tettelin H."/>
            <person name="Glass J.I."/>
            <person name="Rusch D."/>
            <person name="Podicherti R."/>
            <person name="Tsui H.-C.T."/>
            <person name="Winkler M.E."/>
        </authorList>
    </citation>
    <scope>NUCLEOTIDE SEQUENCE</scope>
</reference>
<dbReference type="AlphaFoldDB" id="A0A381P6D2"/>
<gene>
    <name evidence="2" type="ORF">METZ01_LOCUS15264</name>
</gene>
<proteinExistence type="predicted"/>
<organism evidence="2">
    <name type="scientific">marine metagenome</name>
    <dbReference type="NCBI Taxonomy" id="408172"/>
    <lineage>
        <taxon>unclassified sequences</taxon>
        <taxon>metagenomes</taxon>
        <taxon>ecological metagenomes</taxon>
    </lineage>
</organism>
<dbReference type="SUPFAM" id="SSF88697">
    <property type="entry name" value="PUA domain-like"/>
    <property type="match status" value="1"/>
</dbReference>
<sequence>MTTQGTSTLIEPYGGRLVDLVVSPRRGEELKALSRHLPALQLSSRACCDLELLAIGA</sequence>
<name>A0A381P6D2_9ZZZZ</name>
<dbReference type="InterPro" id="IPR015947">
    <property type="entry name" value="PUA-like_sf"/>
</dbReference>
<evidence type="ECO:0000313" key="2">
    <source>
        <dbReference type="EMBL" id="SUZ62410.1"/>
    </source>
</evidence>